<evidence type="ECO:0000256" key="6">
    <source>
        <dbReference type="ARBA" id="ARBA00023015"/>
    </source>
</evidence>
<dbReference type="GO" id="GO:0003677">
    <property type="term" value="F:DNA binding"/>
    <property type="evidence" value="ECO:0007669"/>
    <property type="project" value="UniProtKB-KW"/>
</dbReference>
<proteinExistence type="predicted"/>
<dbReference type="Pfam" id="PF13894">
    <property type="entry name" value="zf-C2H2_4"/>
    <property type="match status" value="1"/>
</dbReference>
<keyword evidence="14" id="KW-1185">Reference proteome</keyword>
<dbReference type="VEuPathDB" id="VectorBase:LLONM1_007044"/>
<dbReference type="SUPFAM" id="SSF57667">
    <property type="entry name" value="beta-beta-alpha zinc fingers"/>
    <property type="match status" value="1"/>
</dbReference>
<dbReference type="Pfam" id="PF00096">
    <property type="entry name" value="zf-C2H2"/>
    <property type="match status" value="1"/>
</dbReference>
<accession>A0A1B0GKT1</accession>
<dbReference type="EnsemblMetazoa" id="LLOJ009066-RA">
    <property type="protein sequence ID" value="LLOJ009066-PA"/>
    <property type="gene ID" value="LLOJ009066"/>
</dbReference>
<evidence type="ECO:0000256" key="5">
    <source>
        <dbReference type="ARBA" id="ARBA00022833"/>
    </source>
</evidence>
<comment type="subcellular location">
    <subcellularLocation>
        <location evidence="1">Nucleus</location>
    </subcellularLocation>
</comment>
<dbReference type="InterPro" id="IPR050331">
    <property type="entry name" value="Zinc_finger"/>
</dbReference>
<evidence type="ECO:0000259" key="12">
    <source>
        <dbReference type="PROSITE" id="PS50157"/>
    </source>
</evidence>
<dbReference type="InterPro" id="IPR013087">
    <property type="entry name" value="Znf_C2H2_type"/>
</dbReference>
<keyword evidence="7" id="KW-0238">DNA-binding</keyword>
<feature type="domain" description="C2H2-type" evidence="12">
    <location>
        <begin position="39"/>
        <end position="66"/>
    </location>
</feature>
<keyword evidence="4 10" id="KW-0863">Zinc-finger</keyword>
<keyword evidence="5" id="KW-0862">Zinc</keyword>
<dbReference type="PROSITE" id="PS00028">
    <property type="entry name" value="ZINC_FINGER_C2H2_1"/>
    <property type="match status" value="1"/>
</dbReference>
<evidence type="ECO:0000256" key="8">
    <source>
        <dbReference type="ARBA" id="ARBA00023163"/>
    </source>
</evidence>
<dbReference type="Proteomes" id="UP000092461">
    <property type="component" value="Unassembled WGS sequence"/>
</dbReference>
<evidence type="ECO:0000256" key="1">
    <source>
        <dbReference type="ARBA" id="ARBA00004123"/>
    </source>
</evidence>
<evidence type="ECO:0000256" key="4">
    <source>
        <dbReference type="ARBA" id="ARBA00022771"/>
    </source>
</evidence>
<evidence type="ECO:0000256" key="7">
    <source>
        <dbReference type="ARBA" id="ARBA00023125"/>
    </source>
</evidence>
<keyword evidence="9" id="KW-0539">Nucleus</keyword>
<dbReference type="GO" id="GO:0008270">
    <property type="term" value="F:zinc ion binding"/>
    <property type="evidence" value="ECO:0007669"/>
    <property type="project" value="UniProtKB-KW"/>
</dbReference>
<dbReference type="AlphaFoldDB" id="A0A1B0GKT1"/>
<keyword evidence="6" id="KW-0805">Transcription regulation</keyword>
<evidence type="ECO:0000256" key="11">
    <source>
        <dbReference type="SAM" id="MobiDB-lite"/>
    </source>
</evidence>
<keyword evidence="2" id="KW-0479">Metal-binding</keyword>
<sequence>MSLYEITGKKISCPECKKEFCDKRTLKSHLISHNTAKNFKCPHCSKDFKGKKHLGEHLRRHEKSQNFSDLRKKISSTKIEEDSGNLEPTSQESLPVDPAKIKSEYPEDEEEPEKTAQVPNERRSQLLNSWIKIENN</sequence>
<dbReference type="PROSITE" id="PS50157">
    <property type="entry name" value="ZINC_FINGER_C2H2_2"/>
    <property type="match status" value="2"/>
</dbReference>
<evidence type="ECO:0000313" key="14">
    <source>
        <dbReference type="Proteomes" id="UP000092461"/>
    </source>
</evidence>
<dbReference type="Gene3D" id="3.30.160.60">
    <property type="entry name" value="Classic Zinc Finger"/>
    <property type="match status" value="1"/>
</dbReference>
<organism evidence="13 14">
    <name type="scientific">Lutzomyia longipalpis</name>
    <name type="common">Sand fly</name>
    <dbReference type="NCBI Taxonomy" id="7200"/>
    <lineage>
        <taxon>Eukaryota</taxon>
        <taxon>Metazoa</taxon>
        <taxon>Ecdysozoa</taxon>
        <taxon>Arthropoda</taxon>
        <taxon>Hexapoda</taxon>
        <taxon>Insecta</taxon>
        <taxon>Pterygota</taxon>
        <taxon>Neoptera</taxon>
        <taxon>Endopterygota</taxon>
        <taxon>Diptera</taxon>
        <taxon>Nematocera</taxon>
        <taxon>Psychodoidea</taxon>
        <taxon>Psychodidae</taxon>
        <taxon>Lutzomyia</taxon>
        <taxon>Lutzomyia</taxon>
    </lineage>
</organism>
<evidence type="ECO:0000256" key="10">
    <source>
        <dbReference type="PROSITE-ProRule" id="PRU00042"/>
    </source>
</evidence>
<evidence type="ECO:0000256" key="2">
    <source>
        <dbReference type="ARBA" id="ARBA00022723"/>
    </source>
</evidence>
<evidence type="ECO:0000313" key="13">
    <source>
        <dbReference type="EnsemblMetazoa" id="LLOJ009066-PA"/>
    </source>
</evidence>
<keyword evidence="8" id="KW-0804">Transcription</keyword>
<feature type="region of interest" description="Disordered" evidence="11">
    <location>
        <begin position="55"/>
        <end position="136"/>
    </location>
</feature>
<dbReference type="InterPro" id="IPR036236">
    <property type="entry name" value="Znf_C2H2_sf"/>
</dbReference>
<protein>
    <recommendedName>
        <fullName evidence="12">C2H2-type domain-containing protein</fullName>
    </recommendedName>
</protein>
<keyword evidence="3" id="KW-0677">Repeat</keyword>
<dbReference type="SMART" id="SM00355">
    <property type="entry name" value="ZnF_C2H2"/>
    <property type="match status" value="2"/>
</dbReference>
<dbReference type="PANTHER" id="PTHR16515:SF49">
    <property type="entry name" value="GASTRULA ZINC FINGER PROTEIN XLCGF49.1-LIKE-RELATED"/>
    <property type="match status" value="1"/>
</dbReference>
<dbReference type="VEuPathDB" id="VectorBase:LLOJ009066"/>
<evidence type="ECO:0000256" key="3">
    <source>
        <dbReference type="ARBA" id="ARBA00022737"/>
    </source>
</evidence>
<dbReference type="GO" id="GO:0010468">
    <property type="term" value="P:regulation of gene expression"/>
    <property type="evidence" value="ECO:0007669"/>
    <property type="project" value="TreeGrafter"/>
</dbReference>
<feature type="domain" description="C2H2-type" evidence="12">
    <location>
        <begin position="11"/>
        <end position="38"/>
    </location>
</feature>
<dbReference type="PANTHER" id="PTHR16515">
    <property type="entry name" value="PR DOMAIN ZINC FINGER PROTEIN"/>
    <property type="match status" value="1"/>
</dbReference>
<name>A0A1B0GKT1_LUTLO</name>
<dbReference type="GO" id="GO:0005634">
    <property type="term" value="C:nucleus"/>
    <property type="evidence" value="ECO:0007669"/>
    <property type="project" value="UniProtKB-SubCell"/>
</dbReference>
<reference evidence="13" key="1">
    <citation type="submission" date="2020-05" db="UniProtKB">
        <authorList>
            <consortium name="EnsemblMetazoa"/>
        </authorList>
    </citation>
    <scope>IDENTIFICATION</scope>
    <source>
        <strain evidence="13">Jacobina</strain>
    </source>
</reference>
<dbReference type="EMBL" id="AJWK01030969">
    <property type="status" value="NOT_ANNOTATED_CDS"/>
    <property type="molecule type" value="Genomic_DNA"/>
</dbReference>
<evidence type="ECO:0000256" key="9">
    <source>
        <dbReference type="ARBA" id="ARBA00023242"/>
    </source>
</evidence>